<accession>A0A7X6I996</accession>
<sequence length="134" mass="15014">MDITRATYFLIATEDRPGQLARFSKAMSEHEINLAGVWSFGTGRGNAEIIAIPRDPHAFKKVAREAGWSIREGSCFHLTGEDRAGALADTLDRIAQEGINLHAVDAMGFEERYSAYVWCDENDVEKLRKVLKGW</sequence>
<gene>
    <name evidence="1" type="ORF">MNODULE_00430</name>
</gene>
<dbReference type="RefSeq" id="WP_168057536.1">
    <property type="nucleotide sequence ID" value="NZ_VTOW01000001.1"/>
</dbReference>
<name>A0A7X6I996_9BACT</name>
<dbReference type="Proteomes" id="UP000534783">
    <property type="component" value="Unassembled WGS sequence"/>
</dbReference>
<dbReference type="EMBL" id="VTOW01000001">
    <property type="protein sequence ID" value="NKE69218.1"/>
    <property type="molecule type" value="Genomic_DNA"/>
</dbReference>
<dbReference type="Gene3D" id="3.30.2130.10">
    <property type="entry name" value="VC0802-like"/>
    <property type="match status" value="1"/>
</dbReference>
<keyword evidence="2" id="KW-1185">Reference proteome</keyword>
<dbReference type="InterPro" id="IPR045865">
    <property type="entry name" value="ACT-like_dom_sf"/>
</dbReference>
<proteinExistence type="predicted"/>
<organism evidence="1 2">
    <name type="scientific">Candidatus Manganitrophus noduliformans</name>
    <dbReference type="NCBI Taxonomy" id="2606439"/>
    <lineage>
        <taxon>Bacteria</taxon>
        <taxon>Pseudomonadati</taxon>
        <taxon>Nitrospirota</taxon>
        <taxon>Nitrospiria</taxon>
        <taxon>Candidatus Troglogloeales</taxon>
        <taxon>Candidatus Manganitrophaceae</taxon>
        <taxon>Candidatus Manganitrophus</taxon>
    </lineage>
</organism>
<evidence type="ECO:0008006" key="3">
    <source>
        <dbReference type="Google" id="ProtNLM"/>
    </source>
</evidence>
<dbReference type="SUPFAM" id="SSF55021">
    <property type="entry name" value="ACT-like"/>
    <property type="match status" value="2"/>
</dbReference>
<evidence type="ECO:0000313" key="2">
    <source>
        <dbReference type="Proteomes" id="UP000534783"/>
    </source>
</evidence>
<evidence type="ECO:0000313" key="1">
    <source>
        <dbReference type="EMBL" id="NKE69218.1"/>
    </source>
</evidence>
<dbReference type="CDD" id="cd02116">
    <property type="entry name" value="ACT"/>
    <property type="match status" value="2"/>
</dbReference>
<comment type="caution">
    <text evidence="1">The sequence shown here is derived from an EMBL/GenBank/DDBJ whole genome shotgun (WGS) entry which is preliminary data.</text>
</comment>
<reference evidence="1 2" key="1">
    <citation type="journal article" date="2020" name="Nature">
        <title>Bacterial chemolithoautotrophy via manganese oxidation.</title>
        <authorList>
            <person name="Yu H."/>
            <person name="Leadbetter J.R."/>
        </authorList>
    </citation>
    <scope>NUCLEOTIDE SEQUENCE [LARGE SCALE GENOMIC DNA]</scope>
    <source>
        <strain evidence="1 2">Mn-1</strain>
    </source>
</reference>
<dbReference type="AlphaFoldDB" id="A0A7X6I996"/>
<protein>
    <recommendedName>
        <fullName evidence="3">ACT domain-containing protein</fullName>
    </recommendedName>
</protein>